<evidence type="ECO:0000313" key="1">
    <source>
        <dbReference type="EMBL" id="MFC7338456.1"/>
    </source>
</evidence>
<dbReference type="EMBL" id="JBHTBS010000008">
    <property type="protein sequence ID" value="MFC7338456.1"/>
    <property type="molecule type" value="Genomic_DNA"/>
</dbReference>
<dbReference type="RefSeq" id="WP_379713803.1">
    <property type="nucleotide sequence ID" value="NZ_JBHTBS010000008.1"/>
</dbReference>
<dbReference type="Proteomes" id="UP001596472">
    <property type="component" value="Unassembled WGS sequence"/>
</dbReference>
<reference evidence="2" key="1">
    <citation type="journal article" date="2019" name="Int. J. Syst. Evol. Microbiol.">
        <title>The Global Catalogue of Microorganisms (GCM) 10K type strain sequencing project: providing services to taxonomists for standard genome sequencing and annotation.</title>
        <authorList>
            <consortium name="The Broad Institute Genomics Platform"/>
            <consortium name="The Broad Institute Genome Sequencing Center for Infectious Disease"/>
            <person name="Wu L."/>
            <person name="Ma J."/>
        </authorList>
    </citation>
    <scope>NUCLEOTIDE SEQUENCE [LARGE SCALE GENOMIC DNA]</scope>
    <source>
        <strain evidence="2">CGMCC 4.1467</strain>
    </source>
</reference>
<organism evidence="1 2">
    <name type="scientific">Haloferula chungangensis</name>
    <dbReference type="NCBI Taxonomy" id="1048331"/>
    <lineage>
        <taxon>Bacteria</taxon>
        <taxon>Pseudomonadati</taxon>
        <taxon>Verrucomicrobiota</taxon>
        <taxon>Verrucomicrobiia</taxon>
        <taxon>Verrucomicrobiales</taxon>
        <taxon>Verrucomicrobiaceae</taxon>
        <taxon>Haloferula</taxon>
    </lineage>
</organism>
<accession>A0ABW2LAG0</accession>
<name>A0ABW2LAG0_9BACT</name>
<comment type="caution">
    <text evidence="1">The sequence shown here is derived from an EMBL/GenBank/DDBJ whole genome shotgun (WGS) entry which is preliminary data.</text>
</comment>
<evidence type="ECO:0000313" key="2">
    <source>
        <dbReference type="Proteomes" id="UP001596472"/>
    </source>
</evidence>
<sequence>MIFEIIDKIEERRAEEAGWLEEVEEAAALPPKTIDGTGCVSALVADASSACTPPEPSLSLAKPTRK</sequence>
<keyword evidence="2" id="KW-1185">Reference proteome</keyword>
<gene>
    <name evidence="1" type="ORF">ACFQY0_14775</name>
</gene>
<proteinExistence type="predicted"/>
<protein>
    <submittedName>
        <fullName evidence="1">Uncharacterized protein</fullName>
    </submittedName>
</protein>